<dbReference type="Proteomes" id="UP000283509">
    <property type="component" value="Unassembled WGS sequence"/>
</dbReference>
<name>A0A3R7QL98_PENVA</name>
<evidence type="ECO:0000256" key="1">
    <source>
        <dbReference type="SAM" id="MobiDB-lite"/>
    </source>
</evidence>
<evidence type="ECO:0000313" key="2">
    <source>
        <dbReference type="EMBL" id="ROT71040.1"/>
    </source>
</evidence>
<gene>
    <name evidence="2" type="ORF">C7M84_010652</name>
</gene>
<reference evidence="2 3" key="1">
    <citation type="submission" date="2018-04" db="EMBL/GenBank/DDBJ databases">
        <authorList>
            <person name="Zhang X."/>
            <person name="Yuan J."/>
            <person name="Li F."/>
            <person name="Xiang J."/>
        </authorList>
    </citation>
    <scope>NUCLEOTIDE SEQUENCE [LARGE SCALE GENOMIC DNA]</scope>
    <source>
        <tissue evidence="2">Muscle</tissue>
    </source>
</reference>
<protein>
    <submittedName>
        <fullName evidence="2">Uncharacterized protein</fullName>
    </submittedName>
</protein>
<feature type="region of interest" description="Disordered" evidence="1">
    <location>
        <begin position="1"/>
        <end position="22"/>
    </location>
</feature>
<comment type="caution">
    <text evidence="2">The sequence shown here is derived from an EMBL/GenBank/DDBJ whole genome shotgun (WGS) entry which is preliminary data.</text>
</comment>
<keyword evidence="3" id="KW-1185">Reference proteome</keyword>
<dbReference type="EMBL" id="QCYY01002349">
    <property type="protein sequence ID" value="ROT71040.1"/>
    <property type="molecule type" value="Genomic_DNA"/>
</dbReference>
<sequence length="141" mass="15978">MRKKRWKSRWRKEKRRKWKQSRTRRRGEVKAIQFQTIIEEAGEIALQNFFSQLSSRSGVGNTCGGSCEVVQVVGIESRFHKCTVGDYRICSHFLLRDDDDAGSEAADAAAGCHGNGDAYLAGRRRDAVIHPRPRDTTKAPE</sequence>
<organism evidence="2 3">
    <name type="scientific">Penaeus vannamei</name>
    <name type="common">Whiteleg shrimp</name>
    <name type="synonym">Litopenaeus vannamei</name>
    <dbReference type="NCBI Taxonomy" id="6689"/>
    <lineage>
        <taxon>Eukaryota</taxon>
        <taxon>Metazoa</taxon>
        <taxon>Ecdysozoa</taxon>
        <taxon>Arthropoda</taxon>
        <taxon>Crustacea</taxon>
        <taxon>Multicrustacea</taxon>
        <taxon>Malacostraca</taxon>
        <taxon>Eumalacostraca</taxon>
        <taxon>Eucarida</taxon>
        <taxon>Decapoda</taxon>
        <taxon>Dendrobranchiata</taxon>
        <taxon>Penaeoidea</taxon>
        <taxon>Penaeidae</taxon>
        <taxon>Penaeus</taxon>
    </lineage>
</organism>
<reference evidence="2 3" key="2">
    <citation type="submission" date="2019-01" db="EMBL/GenBank/DDBJ databases">
        <title>The decoding of complex shrimp genome reveals the adaptation for benthos swimmer, frequently molting mechanism and breeding impact on genome.</title>
        <authorList>
            <person name="Sun Y."/>
            <person name="Gao Y."/>
            <person name="Yu Y."/>
        </authorList>
    </citation>
    <scope>NUCLEOTIDE SEQUENCE [LARGE SCALE GENOMIC DNA]</scope>
    <source>
        <tissue evidence="2">Muscle</tissue>
    </source>
</reference>
<dbReference type="AlphaFoldDB" id="A0A3R7QL98"/>
<proteinExistence type="predicted"/>
<evidence type="ECO:0000313" key="3">
    <source>
        <dbReference type="Proteomes" id="UP000283509"/>
    </source>
</evidence>
<accession>A0A3R7QL98</accession>